<dbReference type="EMBL" id="JAPWDV010000002">
    <property type="protein sequence ID" value="KAJ6219190.1"/>
    <property type="molecule type" value="Genomic_DNA"/>
</dbReference>
<proteinExistence type="predicted"/>
<evidence type="ECO:0000313" key="2">
    <source>
        <dbReference type="Proteomes" id="UP001142055"/>
    </source>
</evidence>
<name>A0A9Q0RM75_BLOTA</name>
<organism evidence="1 2">
    <name type="scientific">Blomia tropicalis</name>
    <name type="common">Mite</name>
    <dbReference type="NCBI Taxonomy" id="40697"/>
    <lineage>
        <taxon>Eukaryota</taxon>
        <taxon>Metazoa</taxon>
        <taxon>Ecdysozoa</taxon>
        <taxon>Arthropoda</taxon>
        <taxon>Chelicerata</taxon>
        <taxon>Arachnida</taxon>
        <taxon>Acari</taxon>
        <taxon>Acariformes</taxon>
        <taxon>Sarcoptiformes</taxon>
        <taxon>Astigmata</taxon>
        <taxon>Glycyphagoidea</taxon>
        <taxon>Echimyopodidae</taxon>
        <taxon>Blomia</taxon>
    </lineage>
</organism>
<gene>
    <name evidence="1" type="ORF">RDWZM_005002</name>
</gene>
<dbReference type="AlphaFoldDB" id="A0A9Q0RM75"/>
<protein>
    <submittedName>
        <fullName evidence="1">Uncharacterized protein</fullName>
    </submittedName>
</protein>
<comment type="caution">
    <text evidence="1">The sequence shown here is derived from an EMBL/GenBank/DDBJ whole genome shotgun (WGS) entry which is preliminary data.</text>
</comment>
<evidence type="ECO:0000313" key="1">
    <source>
        <dbReference type="EMBL" id="KAJ6219190.1"/>
    </source>
</evidence>
<accession>A0A9Q0RM75</accession>
<reference evidence="1" key="1">
    <citation type="submission" date="2022-12" db="EMBL/GenBank/DDBJ databases">
        <title>Genome assemblies of Blomia tropicalis.</title>
        <authorList>
            <person name="Cui Y."/>
        </authorList>
    </citation>
    <scope>NUCLEOTIDE SEQUENCE</scope>
    <source>
        <tissue evidence="1">Adult mites</tissue>
    </source>
</reference>
<dbReference type="Proteomes" id="UP001142055">
    <property type="component" value="Chromosome 2"/>
</dbReference>
<sequence length="56" mass="6547">MKETKTASHLTMTVIDRVELVPTPKRLLLSNSPFQFHEDSVHLFDTFALAKHFWSF</sequence>
<keyword evidence="2" id="KW-1185">Reference proteome</keyword>